<sequence>MVPVICVRVGMEMVEEVTKGVPVVVVGMLEGVSDDVVVELRLELELGEDAVLELAEDASVVDVADEPDSDDKLVDEDEDDFVELPGVVETVEELELRLDDEEIEVEDAEVGTSVVLELTLDETKDRVVEETIIDVEVTEEKGEAVSDLLVVLLDSEDGGADVTLADVGDTLVGLSEVLDKLDNEDEDSAVELVNFDKDEVSEELDKLKLDKLEAVLELDDVDENVDASVVATLEDASEGEVDDDELPEDEDNKADVEVTVTLELEESVVDEPKSDEPVEELVLASNVGKDVVDAVVEPLDDDSEVALENEDELEDSGVDEVTEVTVTVIVETIVDDGLELVGSGVNVDTFDGVSDVRD</sequence>
<keyword evidence="1" id="KW-0175">Coiled coil</keyword>
<dbReference type="EMBL" id="JAKJXO020000007">
    <property type="protein sequence ID" value="KAL1602824.1"/>
    <property type="molecule type" value="Genomic_DNA"/>
</dbReference>
<dbReference type="Proteomes" id="UP001521785">
    <property type="component" value="Unassembled WGS sequence"/>
</dbReference>
<evidence type="ECO:0000256" key="1">
    <source>
        <dbReference type="SAM" id="Coils"/>
    </source>
</evidence>
<reference evidence="2 3" key="1">
    <citation type="submission" date="2024-02" db="EMBL/GenBank/DDBJ databases">
        <title>De novo assembly and annotation of 12 fungi associated with fruit tree decline syndrome in Ontario, Canada.</title>
        <authorList>
            <person name="Sulman M."/>
            <person name="Ellouze W."/>
            <person name="Ilyukhin E."/>
        </authorList>
    </citation>
    <scope>NUCLEOTIDE SEQUENCE [LARGE SCALE GENOMIC DNA]</scope>
    <source>
        <strain evidence="2 3">M42-189</strain>
    </source>
</reference>
<evidence type="ECO:0000313" key="3">
    <source>
        <dbReference type="Proteomes" id="UP001521785"/>
    </source>
</evidence>
<protein>
    <submittedName>
        <fullName evidence="2">Uncharacterized protein</fullName>
    </submittedName>
</protein>
<accession>A0ABR3REF2</accession>
<comment type="caution">
    <text evidence="2">The sequence shown here is derived from an EMBL/GenBank/DDBJ whole genome shotgun (WGS) entry which is preliminary data.</text>
</comment>
<evidence type="ECO:0000313" key="2">
    <source>
        <dbReference type="EMBL" id="KAL1602824.1"/>
    </source>
</evidence>
<keyword evidence="3" id="KW-1185">Reference proteome</keyword>
<proteinExistence type="predicted"/>
<organism evidence="2 3">
    <name type="scientific">Paraconiothyrium brasiliense</name>
    <dbReference type="NCBI Taxonomy" id="300254"/>
    <lineage>
        <taxon>Eukaryota</taxon>
        <taxon>Fungi</taxon>
        <taxon>Dikarya</taxon>
        <taxon>Ascomycota</taxon>
        <taxon>Pezizomycotina</taxon>
        <taxon>Dothideomycetes</taxon>
        <taxon>Pleosporomycetidae</taxon>
        <taxon>Pleosporales</taxon>
        <taxon>Massarineae</taxon>
        <taxon>Didymosphaeriaceae</taxon>
        <taxon>Paraconiothyrium</taxon>
    </lineage>
</organism>
<gene>
    <name evidence="2" type="ORF">SLS60_006245</name>
</gene>
<name>A0ABR3REF2_9PLEO</name>
<feature type="coiled-coil region" evidence="1">
    <location>
        <begin position="197"/>
        <end position="224"/>
    </location>
</feature>